<dbReference type="PROSITE" id="PS00456">
    <property type="entry name" value="NA_SOLUT_SYMP_1"/>
    <property type="match status" value="1"/>
</dbReference>
<feature type="transmembrane region" description="Helical" evidence="14">
    <location>
        <begin position="178"/>
        <end position="197"/>
    </location>
</feature>
<dbReference type="InterPro" id="IPR038377">
    <property type="entry name" value="Na/Glc_symporter_sf"/>
</dbReference>
<dbReference type="InterPro" id="IPR051163">
    <property type="entry name" value="Sodium:Solute_Symporter_SSF"/>
</dbReference>
<dbReference type="GO" id="GO:0098660">
    <property type="term" value="P:inorganic ion transmembrane transport"/>
    <property type="evidence" value="ECO:0007669"/>
    <property type="project" value="UniProtKB-ARBA"/>
</dbReference>
<feature type="transmembrane region" description="Helical" evidence="14">
    <location>
        <begin position="312"/>
        <end position="334"/>
    </location>
</feature>
<dbReference type="KEGG" id="taer:GT409_07780"/>
<evidence type="ECO:0000256" key="10">
    <source>
        <dbReference type="ARBA" id="ARBA00023180"/>
    </source>
</evidence>
<comment type="similarity">
    <text evidence="2 13">Belongs to the sodium:solute symporter (SSF) (TC 2.A.21) family.</text>
</comment>
<comment type="catalytic activity">
    <reaction evidence="12">
        <text>iodide(out) + 2 Na(+)(out) = iodide(in) + 2 Na(+)(in)</text>
        <dbReference type="Rhea" id="RHEA:71207"/>
        <dbReference type="ChEBI" id="CHEBI:16382"/>
        <dbReference type="ChEBI" id="CHEBI:29101"/>
    </reaction>
</comment>
<protein>
    <submittedName>
        <fullName evidence="15">Sodium/solute symporter</fullName>
    </submittedName>
</protein>
<dbReference type="PANTHER" id="PTHR42985">
    <property type="entry name" value="SODIUM-COUPLED MONOCARBOXYLATE TRANSPORTER"/>
    <property type="match status" value="1"/>
</dbReference>
<evidence type="ECO:0000256" key="14">
    <source>
        <dbReference type="SAM" id="Phobius"/>
    </source>
</evidence>
<dbReference type="PANTHER" id="PTHR42985:SF40">
    <property type="entry name" value="LD47995P-RELATED"/>
    <property type="match status" value="1"/>
</dbReference>
<feature type="transmembrane region" description="Helical" evidence="14">
    <location>
        <begin position="390"/>
        <end position="413"/>
    </location>
</feature>
<evidence type="ECO:0000256" key="3">
    <source>
        <dbReference type="ARBA" id="ARBA00022448"/>
    </source>
</evidence>
<sequence>MNAINLAVLLAYLTVMVWIGLRFAGRQKTANDFFLAGRNMPWLAVAMSMYASLTSAVTYMGLPGLAYRSNVTLLAVAIVSPLLAPILIFLFYPVYRKLNITTSYEYIGIRFGPVARKTAAALFLLARLGWMATVIYAPAMALSIATGLPLLASILLMGLLATLYTVAGGLAAVLWTDVVQFVMLIGGAIFVAGVLCVKHPDGMSGILSFAHSHDHLQLDGSLSLWRMTLTGVAISFFFQMMQDYGTDQVTVQRLLSTKTKGGMARAIAFNAGVDFCIISLLLFIGLGLFAYYELNPGLLPETISGDKIFPHFIISALPSGISGLLIAAIFAAAMSSMDSGINSMATVVVHDFIGEGKRPVHRARIVTAVLGGLATGLSVMLFFVAKAEGIIKTFATFMGLFSAPVLALFLFGLLTKRGSFKAWLPAAVIGIIFTFWLQRTEVSWIWYFPFGFAATFVQSVLFSSISAGFSPDPRPSGL</sequence>
<keyword evidence="16" id="KW-1185">Reference proteome</keyword>
<evidence type="ECO:0000256" key="12">
    <source>
        <dbReference type="ARBA" id="ARBA00036099"/>
    </source>
</evidence>
<keyword evidence="4" id="KW-1003">Cell membrane</keyword>
<evidence type="ECO:0000256" key="4">
    <source>
        <dbReference type="ARBA" id="ARBA00022475"/>
    </source>
</evidence>
<keyword evidence="8" id="KW-0406">Ion transport</keyword>
<feature type="transmembrane region" description="Helical" evidence="14">
    <location>
        <begin position="444"/>
        <end position="469"/>
    </location>
</feature>
<feature type="transmembrane region" description="Helical" evidence="14">
    <location>
        <begin position="420"/>
        <end position="438"/>
    </location>
</feature>
<keyword evidence="10" id="KW-0325">Glycoprotein</keyword>
<dbReference type="GO" id="GO:0006814">
    <property type="term" value="P:sodium ion transport"/>
    <property type="evidence" value="ECO:0007669"/>
    <property type="project" value="UniProtKB-KW"/>
</dbReference>
<keyword evidence="11" id="KW-0739">Sodium transport</keyword>
<accession>A0A6P1M9X6</accession>
<comment type="subcellular location">
    <subcellularLocation>
        <location evidence="1">Cell membrane</location>
        <topology evidence="1">Multi-pass membrane protein</topology>
    </subcellularLocation>
</comment>
<dbReference type="RefSeq" id="WP_160628536.1">
    <property type="nucleotide sequence ID" value="NZ_CP047593.1"/>
</dbReference>
<feature type="transmembrane region" description="Helical" evidence="14">
    <location>
        <begin position="267"/>
        <end position="292"/>
    </location>
</feature>
<keyword evidence="7" id="KW-0915">Sodium</keyword>
<evidence type="ECO:0000256" key="1">
    <source>
        <dbReference type="ARBA" id="ARBA00004651"/>
    </source>
</evidence>
<dbReference type="GO" id="GO:0015075">
    <property type="term" value="F:monoatomic ion transmembrane transporter activity"/>
    <property type="evidence" value="ECO:0007669"/>
    <property type="project" value="UniProtKB-ARBA"/>
</dbReference>
<evidence type="ECO:0000313" key="15">
    <source>
        <dbReference type="EMBL" id="QHI69354.1"/>
    </source>
</evidence>
<keyword evidence="6 14" id="KW-1133">Transmembrane helix</keyword>
<evidence type="ECO:0000256" key="11">
    <source>
        <dbReference type="ARBA" id="ARBA00023201"/>
    </source>
</evidence>
<keyword evidence="9 14" id="KW-0472">Membrane</keyword>
<feature type="transmembrane region" description="Helical" evidence="14">
    <location>
        <begin position="365"/>
        <end position="384"/>
    </location>
</feature>
<evidence type="ECO:0000256" key="5">
    <source>
        <dbReference type="ARBA" id="ARBA00022692"/>
    </source>
</evidence>
<organism evidence="15 16">
    <name type="scientific">Tichowtungia aerotolerans</name>
    <dbReference type="NCBI Taxonomy" id="2697043"/>
    <lineage>
        <taxon>Bacteria</taxon>
        <taxon>Pseudomonadati</taxon>
        <taxon>Kiritimatiellota</taxon>
        <taxon>Tichowtungiia</taxon>
        <taxon>Tichowtungiales</taxon>
        <taxon>Tichowtungiaceae</taxon>
        <taxon>Tichowtungia</taxon>
    </lineage>
</organism>
<feature type="transmembrane region" description="Helical" evidence="14">
    <location>
        <begin position="40"/>
        <end position="59"/>
    </location>
</feature>
<evidence type="ECO:0000256" key="7">
    <source>
        <dbReference type="ARBA" id="ARBA00023053"/>
    </source>
</evidence>
<feature type="transmembrane region" description="Helical" evidence="14">
    <location>
        <begin position="119"/>
        <end position="138"/>
    </location>
</feature>
<dbReference type="GO" id="GO:0015293">
    <property type="term" value="F:symporter activity"/>
    <property type="evidence" value="ECO:0007669"/>
    <property type="project" value="TreeGrafter"/>
</dbReference>
<dbReference type="PROSITE" id="PS50283">
    <property type="entry name" value="NA_SOLUT_SYMP_3"/>
    <property type="match status" value="1"/>
</dbReference>
<evidence type="ECO:0000313" key="16">
    <source>
        <dbReference type="Proteomes" id="UP000464954"/>
    </source>
</evidence>
<proteinExistence type="inferred from homology"/>
<evidence type="ECO:0000256" key="2">
    <source>
        <dbReference type="ARBA" id="ARBA00006434"/>
    </source>
</evidence>
<dbReference type="EMBL" id="CP047593">
    <property type="protein sequence ID" value="QHI69354.1"/>
    <property type="molecule type" value="Genomic_DNA"/>
</dbReference>
<dbReference type="NCBIfam" id="TIGR00813">
    <property type="entry name" value="sss"/>
    <property type="match status" value="1"/>
</dbReference>
<keyword evidence="5 14" id="KW-0812">Transmembrane</keyword>
<dbReference type="Proteomes" id="UP000464954">
    <property type="component" value="Chromosome"/>
</dbReference>
<keyword evidence="3" id="KW-0813">Transport</keyword>
<gene>
    <name evidence="15" type="ORF">GT409_07780</name>
</gene>
<reference evidence="15 16" key="1">
    <citation type="submission" date="2020-01" db="EMBL/GenBank/DDBJ databases">
        <title>Ponticoccus aerotolerans gen. nov., sp. nov., an anaerobic bacterium and proposal of Ponticoccusceae fam. nov., Ponticoccusles ord. nov. and Ponticoccuse classis nov. in the phylum Kiritimatiellaeota.</title>
        <authorList>
            <person name="Zhou L.Y."/>
            <person name="Du Z.J."/>
        </authorList>
    </citation>
    <scope>NUCLEOTIDE SEQUENCE [LARGE SCALE GENOMIC DNA]</scope>
    <source>
        <strain evidence="15 16">S-5007</strain>
    </source>
</reference>
<evidence type="ECO:0000256" key="8">
    <source>
        <dbReference type="ARBA" id="ARBA00023065"/>
    </source>
</evidence>
<dbReference type="InterPro" id="IPR001734">
    <property type="entry name" value="Na/solute_symporter"/>
</dbReference>
<evidence type="ECO:0000256" key="6">
    <source>
        <dbReference type="ARBA" id="ARBA00022989"/>
    </source>
</evidence>
<dbReference type="Gene3D" id="1.20.1730.10">
    <property type="entry name" value="Sodium/glucose cotransporter"/>
    <property type="match status" value="1"/>
</dbReference>
<dbReference type="Pfam" id="PF00474">
    <property type="entry name" value="SSF"/>
    <property type="match status" value="1"/>
</dbReference>
<dbReference type="InterPro" id="IPR018212">
    <property type="entry name" value="Na/solute_symporter_CS"/>
</dbReference>
<dbReference type="AlphaFoldDB" id="A0A6P1M9X6"/>
<evidence type="ECO:0000256" key="13">
    <source>
        <dbReference type="RuleBase" id="RU362091"/>
    </source>
</evidence>
<feature type="transmembrane region" description="Helical" evidence="14">
    <location>
        <begin position="150"/>
        <end position="172"/>
    </location>
</feature>
<name>A0A6P1M9X6_9BACT</name>
<feature type="transmembrane region" description="Helical" evidence="14">
    <location>
        <begin position="71"/>
        <end position="95"/>
    </location>
</feature>
<dbReference type="GO" id="GO:0005886">
    <property type="term" value="C:plasma membrane"/>
    <property type="evidence" value="ECO:0007669"/>
    <property type="project" value="UniProtKB-SubCell"/>
</dbReference>
<evidence type="ECO:0000256" key="9">
    <source>
        <dbReference type="ARBA" id="ARBA00023136"/>
    </source>
</evidence>